<accession>A0ABZ3HA85</accession>
<dbReference type="RefSeq" id="WP_345969800.1">
    <property type="nucleotide sequence ID" value="NZ_CP147920.1"/>
</dbReference>
<feature type="transmembrane region" description="Helical" evidence="7">
    <location>
        <begin position="169"/>
        <end position="192"/>
    </location>
</feature>
<keyword evidence="3" id="KW-1003">Cell membrane</keyword>
<comment type="subcellular location">
    <subcellularLocation>
        <location evidence="1">Cell membrane</location>
        <topology evidence="1">Multi-pass membrane protein</topology>
    </subcellularLocation>
</comment>
<dbReference type="InterPro" id="IPR042094">
    <property type="entry name" value="T2SS_GspF_sf"/>
</dbReference>
<evidence type="ECO:0000256" key="2">
    <source>
        <dbReference type="ARBA" id="ARBA00005745"/>
    </source>
</evidence>
<proteinExistence type="inferred from homology"/>
<evidence type="ECO:0000256" key="3">
    <source>
        <dbReference type="ARBA" id="ARBA00022475"/>
    </source>
</evidence>
<keyword evidence="5 7" id="KW-1133">Transmembrane helix</keyword>
<evidence type="ECO:0000256" key="6">
    <source>
        <dbReference type="ARBA" id="ARBA00023136"/>
    </source>
</evidence>
<dbReference type="InterPro" id="IPR018076">
    <property type="entry name" value="T2SS_GspF_dom"/>
</dbReference>
<evidence type="ECO:0000259" key="8">
    <source>
        <dbReference type="Pfam" id="PF00482"/>
    </source>
</evidence>
<reference evidence="9 10" key="1">
    <citation type="submission" date="2024-03" db="EMBL/GenBank/DDBJ databases">
        <title>Sulfurimonas sp. HSL3-1.</title>
        <authorList>
            <person name="Wang S."/>
        </authorList>
    </citation>
    <scope>NUCLEOTIDE SEQUENCE [LARGE SCALE GENOMIC DNA]</scope>
    <source>
        <strain evidence="9 10">HSL3-1</strain>
    </source>
</reference>
<dbReference type="Gene3D" id="1.20.81.30">
    <property type="entry name" value="Type II secretion system (T2SS), domain F"/>
    <property type="match status" value="2"/>
</dbReference>
<evidence type="ECO:0000256" key="5">
    <source>
        <dbReference type="ARBA" id="ARBA00022989"/>
    </source>
</evidence>
<sequence length="404" mass="45039">MVYAYRGLLQDGKKTKGVLEAADLEEAKKRLRSQGIFYTKLEAEKRAAVGRLNFSRKKVAGANELSILSRDLSIYIKSGISIVNALKLARNQYAKNKKMTNFLSSIITMLDEGKSFYQALERQNILALPEFYKQSIRVSEESGILQEVLLEMAIFLKEQDRISKQIKSAFAYPSFIIVVSIFMVAFMITFVVPKITGIFDQLDQELPPVTQFVIATGDFFTAHWIGLVVGIVALIGLFASAMKYNRPFRFGVHLLQLKLPFFGQVVQTSELGRFSYIASVLIRSGVPFAQTINLSANVLHNQVLQRKFAGASDRVVEGSKLSNALLREGFEIDPSFAQAIALGEETSEVTAILQNLSELYFEENKDKIGLFLSLLEPMLMLLVGGVIGFIVTAMLLPIFSMNIS</sequence>
<name>A0ABZ3HA85_9BACT</name>
<keyword evidence="6 7" id="KW-0472">Membrane</keyword>
<comment type="similarity">
    <text evidence="2">Belongs to the GSP F family.</text>
</comment>
<protein>
    <submittedName>
        <fullName evidence="9">Type II secretion system F family protein</fullName>
    </submittedName>
</protein>
<evidence type="ECO:0000313" key="9">
    <source>
        <dbReference type="EMBL" id="XAU14708.1"/>
    </source>
</evidence>
<dbReference type="EMBL" id="CP147920">
    <property type="protein sequence ID" value="XAU14708.1"/>
    <property type="molecule type" value="Genomic_DNA"/>
</dbReference>
<feature type="domain" description="Type II secretion system protein GspF" evidence="8">
    <location>
        <begin position="279"/>
        <end position="397"/>
    </location>
</feature>
<evidence type="ECO:0000256" key="4">
    <source>
        <dbReference type="ARBA" id="ARBA00022692"/>
    </source>
</evidence>
<feature type="domain" description="Type II secretion system protein GspF" evidence="8">
    <location>
        <begin position="69"/>
        <end position="193"/>
    </location>
</feature>
<feature type="transmembrane region" description="Helical" evidence="7">
    <location>
        <begin position="212"/>
        <end position="239"/>
    </location>
</feature>
<dbReference type="PANTHER" id="PTHR30012">
    <property type="entry name" value="GENERAL SECRETION PATHWAY PROTEIN"/>
    <property type="match status" value="1"/>
</dbReference>
<dbReference type="Proteomes" id="UP001447842">
    <property type="component" value="Chromosome"/>
</dbReference>
<evidence type="ECO:0000256" key="1">
    <source>
        <dbReference type="ARBA" id="ARBA00004651"/>
    </source>
</evidence>
<keyword evidence="10" id="KW-1185">Reference proteome</keyword>
<evidence type="ECO:0000313" key="10">
    <source>
        <dbReference type="Proteomes" id="UP001447842"/>
    </source>
</evidence>
<keyword evidence="4 7" id="KW-0812">Transmembrane</keyword>
<organism evidence="9 10">
    <name type="scientific">Sulfurimonas diazotrophicus</name>
    <dbReference type="NCBI Taxonomy" id="3131939"/>
    <lineage>
        <taxon>Bacteria</taxon>
        <taxon>Pseudomonadati</taxon>
        <taxon>Campylobacterota</taxon>
        <taxon>Epsilonproteobacteria</taxon>
        <taxon>Campylobacterales</taxon>
        <taxon>Sulfurimonadaceae</taxon>
        <taxon>Sulfurimonas</taxon>
    </lineage>
</organism>
<dbReference type="Pfam" id="PF00482">
    <property type="entry name" value="T2SSF"/>
    <property type="match status" value="2"/>
</dbReference>
<gene>
    <name evidence="9" type="ORF">WCY31_10705</name>
</gene>
<dbReference type="InterPro" id="IPR003004">
    <property type="entry name" value="GspF/PilC"/>
</dbReference>
<evidence type="ECO:0000256" key="7">
    <source>
        <dbReference type="SAM" id="Phobius"/>
    </source>
</evidence>
<feature type="transmembrane region" description="Helical" evidence="7">
    <location>
        <begin position="379"/>
        <end position="399"/>
    </location>
</feature>
<dbReference type="PRINTS" id="PR00812">
    <property type="entry name" value="BCTERIALGSPF"/>
</dbReference>
<dbReference type="PANTHER" id="PTHR30012:SF0">
    <property type="entry name" value="TYPE II SECRETION SYSTEM PROTEIN F-RELATED"/>
    <property type="match status" value="1"/>
</dbReference>